<evidence type="ECO:0000313" key="7">
    <source>
        <dbReference type="Proteomes" id="UP000324767"/>
    </source>
</evidence>
<organism evidence="5 6">
    <name type="scientific">Lasallia pustulata</name>
    <dbReference type="NCBI Taxonomy" id="136370"/>
    <lineage>
        <taxon>Eukaryota</taxon>
        <taxon>Fungi</taxon>
        <taxon>Dikarya</taxon>
        <taxon>Ascomycota</taxon>
        <taxon>Pezizomycotina</taxon>
        <taxon>Lecanoromycetes</taxon>
        <taxon>OSLEUM clade</taxon>
        <taxon>Umbilicariomycetidae</taxon>
        <taxon>Umbilicariales</taxon>
        <taxon>Umbilicariaceae</taxon>
        <taxon>Lasallia</taxon>
    </lineage>
</organism>
<dbReference type="AlphaFoldDB" id="A0A1W5D1Z2"/>
<reference evidence="6" key="2">
    <citation type="submission" date="2017-03" db="EMBL/GenBank/DDBJ databases">
        <authorList>
            <person name="Sharma R."/>
            <person name="Thines M."/>
        </authorList>
    </citation>
    <scope>NUCLEOTIDE SEQUENCE [LARGE SCALE GENOMIC DNA]</scope>
</reference>
<proteinExistence type="inferred from homology"/>
<evidence type="ECO:0000313" key="4">
    <source>
        <dbReference type="EMBL" id="KAA6409084.1"/>
    </source>
</evidence>
<dbReference type="GO" id="GO:0016272">
    <property type="term" value="C:prefoldin complex"/>
    <property type="evidence" value="ECO:0007669"/>
    <property type="project" value="InterPro"/>
</dbReference>
<dbReference type="CDD" id="cd23161">
    <property type="entry name" value="Prefoldin_6"/>
    <property type="match status" value="1"/>
</dbReference>
<keyword evidence="6" id="KW-1185">Reference proteome</keyword>
<feature type="coiled-coil region" evidence="3">
    <location>
        <begin position="1"/>
        <end position="52"/>
    </location>
</feature>
<reference evidence="4 7" key="3">
    <citation type="submission" date="2019-09" db="EMBL/GenBank/DDBJ databases">
        <title>The hologenome of the rock-dwelling lichen Lasallia pustulata.</title>
        <authorList>
            <person name="Greshake Tzovaras B."/>
            <person name="Segers F."/>
            <person name="Bicker A."/>
            <person name="Dal Grande F."/>
            <person name="Otte J."/>
            <person name="Hankeln T."/>
            <person name="Schmitt I."/>
            <person name="Ebersberger I."/>
        </authorList>
    </citation>
    <scope>NUCLEOTIDE SEQUENCE [LARGE SCALE GENOMIC DNA]</scope>
    <source>
        <strain evidence="4">A1-1</strain>
    </source>
</reference>
<dbReference type="InterPro" id="IPR009053">
    <property type="entry name" value="Prefoldin"/>
</dbReference>
<evidence type="ECO:0000313" key="5">
    <source>
        <dbReference type="EMBL" id="SLM37168.1"/>
    </source>
</evidence>
<evidence type="ECO:0000256" key="2">
    <source>
        <dbReference type="ARBA" id="ARBA00023186"/>
    </source>
</evidence>
<keyword evidence="3" id="KW-0175">Coiled coil</keyword>
<dbReference type="PANTHER" id="PTHR21431">
    <property type="entry name" value="PREFOLDIN SUBUNIT 6"/>
    <property type="match status" value="1"/>
</dbReference>
<name>A0A1W5D1Z2_9LECA</name>
<dbReference type="Pfam" id="PF01920">
    <property type="entry name" value="Prefoldin_2"/>
    <property type="match status" value="1"/>
</dbReference>
<sequence length="125" mass="14461">MAEEQKHLQDLSDDYQKLQGELQFNVEARQKLEAQQQENQGVQKEFAKLAEDANIYKLVGPVLLKQEKSEAILAVNGRLDYIEKEIKRVEKLIGDIQEKSQSKKMEVYRLQTQMQQAQQQVQAAS</sequence>
<dbReference type="EMBL" id="VXIT01000012">
    <property type="protein sequence ID" value="KAA6409084.1"/>
    <property type="molecule type" value="Genomic_DNA"/>
</dbReference>
<dbReference type="OrthoDB" id="248120at2759"/>
<dbReference type="GO" id="GO:0005737">
    <property type="term" value="C:cytoplasm"/>
    <property type="evidence" value="ECO:0007669"/>
    <property type="project" value="TreeGrafter"/>
</dbReference>
<dbReference type="PANTHER" id="PTHR21431:SF0">
    <property type="entry name" value="PREFOLDIN SUBUNIT 6"/>
    <property type="match status" value="1"/>
</dbReference>
<evidence type="ECO:0000256" key="1">
    <source>
        <dbReference type="ARBA" id="ARBA00008045"/>
    </source>
</evidence>
<dbReference type="GO" id="GO:0006457">
    <property type="term" value="P:protein folding"/>
    <property type="evidence" value="ECO:0007669"/>
    <property type="project" value="InterPro"/>
</dbReference>
<reference evidence="5" key="1">
    <citation type="submission" date="2017-03" db="EMBL/GenBank/DDBJ databases">
        <authorList>
            <person name="Afonso C.L."/>
            <person name="Miller P.J."/>
            <person name="Scott M.A."/>
            <person name="Spackman E."/>
            <person name="Goraichik I."/>
            <person name="Dimitrov K.M."/>
            <person name="Suarez D.L."/>
            <person name="Swayne D.E."/>
        </authorList>
    </citation>
    <scope>NUCLEOTIDE SEQUENCE [LARGE SCALE GENOMIC DNA]</scope>
</reference>
<dbReference type="InterPro" id="IPR002777">
    <property type="entry name" value="PFD_beta-like"/>
</dbReference>
<gene>
    <name evidence="4" type="ORF">FRX48_07428</name>
</gene>
<dbReference type="GO" id="GO:0051082">
    <property type="term" value="F:unfolded protein binding"/>
    <property type="evidence" value="ECO:0007669"/>
    <property type="project" value="InterPro"/>
</dbReference>
<keyword evidence="2" id="KW-0143">Chaperone</keyword>
<dbReference type="FunFam" id="1.10.287.370:FF:000003">
    <property type="entry name" value="Prefoldin subunit 6"/>
    <property type="match status" value="1"/>
</dbReference>
<dbReference type="EMBL" id="FWEW01001418">
    <property type="protein sequence ID" value="SLM37168.1"/>
    <property type="molecule type" value="Genomic_DNA"/>
</dbReference>
<dbReference type="Proteomes" id="UP000324767">
    <property type="component" value="Unassembled WGS sequence"/>
</dbReference>
<dbReference type="Proteomes" id="UP000192927">
    <property type="component" value="Unassembled WGS sequence"/>
</dbReference>
<dbReference type="SUPFAM" id="SSF46579">
    <property type="entry name" value="Prefoldin"/>
    <property type="match status" value="1"/>
</dbReference>
<comment type="similarity">
    <text evidence="1">Belongs to the prefoldin subunit beta family.</text>
</comment>
<dbReference type="GO" id="GO:0051087">
    <property type="term" value="F:protein-folding chaperone binding"/>
    <property type="evidence" value="ECO:0007669"/>
    <property type="project" value="TreeGrafter"/>
</dbReference>
<evidence type="ECO:0000313" key="6">
    <source>
        <dbReference type="Proteomes" id="UP000192927"/>
    </source>
</evidence>
<dbReference type="GO" id="GO:0051131">
    <property type="term" value="P:chaperone-mediated protein complex assembly"/>
    <property type="evidence" value="ECO:0007669"/>
    <property type="project" value="TreeGrafter"/>
</dbReference>
<accession>A0A1W5D1Z2</accession>
<dbReference type="Gene3D" id="1.10.287.370">
    <property type="match status" value="1"/>
</dbReference>
<evidence type="ECO:0000256" key="3">
    <source>
        <dbReference type="SAM" id="Coils"/>
    </source>
</evidence>
<protein>
    <submittedName>
        <fullName evidence="5">Prefoldin subunit 6</fullName>
    </submittedName>
</protein>